<gene>
    <name evidence="2" type="ORF">GOODEAATRI_001030</name>
</gene>
<dbReference type="Proteomes" id="UP001476798">
    <property type="component" value="Unassembled WGS sequence"/>
</dbReference>
<sequence length="91" mass="9903">MCGSNQHPNGQKNDGWRSRSREGVKECRSRNHSQQRASVDDEEEEEEEEYTSCSPEAPSALERGKGRRRGRSQPSGAAGTGAASDVPLASK</sequence>
<evidence type="ECO:0000256" key="1">
    <source>
        <dbReference type="SAM" id="MobiDB-lite"/>
    </source>
</evidence>
<accession>A0ABV0PUD2</accession>
<evidence type="ECO:0000313" key="3">
    <source>
        <dbReference type="Proteomes" id="UP001476798"/>
    </source>
</evidence>
<feature type="compositionally biased region" description="Polar residues" evidence="1">
    <location>
        <begin position="1"/>
        <end position="12"/>
    </location>
</feature>
<name>A0ABV0PUD2_9TELE</name>
<dbReference type="EMBL" id="JAHRIO010089991">
    <property type="protein sequence ID" value="MEQ2187096.1"/>
    <property type="molecule type" value="Genomic_DNA"/>
</dbReference>
<feature type="compositionally biased region" description="Basic and acidic residues" evidence="1">
    <location>
        <begin position="14"/>
        <end position="29"/>
    </location>
</feature>
<organism evidence="2 3">
    <name type="scientific">Goodea atripinnis</name>
    <dbReference type="NCBI Taxonomy" id="208336"/>
    <lineage>
        <taxon>Eukaryota</taxon>
        <taxon>Metazoa</taxon>
        <taxon>Chordata</taxon>
        <taxon>Craniata</taxon>
        <taxon>Vertebrata</taxon>
        <taxon>Euteleostomi</taxon>
        <taxon>Actinopterygii</taxon>
        <taxon>Neopterygii</taxon>
        <taxon>Teleostei</taxon>
        <taxon>Neoteleostei</taxon>
        <taxon>Acanthomorphata</taxon>
        <taxon>Ovalentaria</taxon>
        <taxon>Atherinomorphae</taxon>
        <taxon>Cyprinodontiformes</taxon>
        <taxon>Goodeidae</taxon>
        <taxon>Goodea</taxon>
    </lineage>
</organism>
<protein>
    <submittedName>
        <fullName evidence="2">Uncharacterized protein</fullName>
    </submittedName>
</protein>
<proteinExistence type="predicted"/>
<feature type="region of interest" description="Disordered" evidence="1">
    <location>
        <begin position="1"/>
        <end position="91"/>
    </location>
</feature>
<feature type="compositionally biased region" description="Acidic residues" evidence="1">
    <location>
        <begin position="40"/>
        <end position="50"/>
    </location>
</feature>
<comment type="caution">
    <text evidence="2">The sequence shown here is derived from an EMBL/GenBank/DDBJ whole genome shotgun (WGS) entry which is preliminary data.</text>
</comment>
<evidence type="ECO:0000313" key="2">
    <source>
        <dbReference type="EMBL" id="MEQ2187096.1"/>
    </source>
</evidence>
<reference evidence="2 3" key="1">
    <citation type="submission" date="2021-06" db="EMBL/GenBank/DDBJ databases">
        <authorList>
            <person name="Palmer J.M."/>
        </authorList>
    </citation>
    <scope>NUCLEOTIDE SEQUENCE [LARGE SCALE GENOMIC DNA]</scope>
    <source>
        <strain evidence="2 3">GA_2019</strain>
        <tissue evidence="2">Muscle</tissue>
    </source>
</reference>
<keyword evidence="3" id="KW-1185">Reference proteome</keyword>